<feature type="repeat" description="ANK" evidence="3">
    <location>
        <begin position="80"/>
        <end position="112"/>
    </location>
</feature>
<dbReference type="KEGG" id="cfk:CFRA_07570"/>
<dbReference type="EMBL" id="CP009247">
    <property type="protein sequence ID" value="APT89141.1"/>
    <property type="molecule type" value="Genomic_DNA"/>
</dbReference>
<dbReference type="SMART" id="SM00248">
    <property type="entry name" value="ANK"/>
    <property type="match status" value="3"/>
</dbReference>
<keyword evidence="5" id="KW-1185">Reference proteome</keyword>
<evidence type="ECO:0000256" key="2">
    <source>
        <dbReference type="ARBA" id="ARBA00023043"/>
    </source>
</evidence>
<dbReference type="PANTHER" id="PTHR24173:SF74">
    <property type="entry name" value="ANKYRIN REPEAT DOMAIN-CONTAINING PROTEIN 16"/>
    <property type="match status" value="1"/>
</dbReference>
<feature type="repeat" description="ANK" evidence="3">
    <location>
        <begin position="47"/>
        <end position="79"/>
    </location>
</feature>
<dbReference type="PROSITE" id="PS50088">
    <property type="entry name" value="ANK_REPEAT"/>
    <property type="match status" value="3"/>
</dbReference>
<dbReference type="Proteomes" id="UP000185434">
    <property type="component" value="Chromosome"/>
</dbReference>
<gene>
    <name evidence="4" type="ORF">CFRA_07570</name>
</gene>
<dbReference type="PANTHER" id="PTHR24173">
    <property type="entry name" value="ANKYRIN REPEAT CONTAINING"/>
    <property type="match status" value="1"/>
</dbReference>
<dbReference type="Gene3D" id="1.25.40.20">
    <property type="entry name" value="Ankyrin repeat-containing domain"/>
    <property type="match status" value="2"/>
</dbReference>
<evidence type="ECO:0000256" key="3">
    <source>
        <dbReference type="PROSITE-ProRule" id="PRU00023"/>
    </source>
</evidence>
<protein>
    <submittedName>
        <fullName evidence="4">Uncharacterized protein</fullName>
    </submittedName>
</protein>
<evidence type="ECO:0000313" key="4">
    <source>
        <dbReference type="EMBL" id="APT89141.1"/>
    </source>
</evidence>
<proteinExistence type="predicted"/>
<name>A0A1L7CTJ2_9CORY</name>
<accession>A0A1L7CTJ2</accession>
<dbReference type="Pfam" id="PF00023">
    <property type="entry name" value="Ank"/>
    <property type="match status" value="1"/>
</dbReference>
<keyword evidence="2 3" id="KW-0040">ANK repeat</keyword>
<dbReference type="SUPFAM" id="SSF48403">
    <property type="entry name" value="Ankyrin repeat"/>
    <property type="match status" value="1"/>
</dbReference>
<dbReference type="InterPro" id="IPR036770">
    <property type="entry name" value="Ankyrin_rpt-contain_sf"/>
</dbReference>
<feature type="repeat" description="ANK" evidence="3">
    <location>
        <begin position="113"/>
        <end position="147"/>
    </location>
</feature>
<evidence type="ECO:0000313" key="5">
    <source>
        <dbReference type="Proteomes" id="UP000185434"/>
    </source>
</evidence>
<reference evidence="4 5" key="1">
    <citation type="submission" date="2014-08" db="EMBL/GenBank/DDBJ databases">
        <title>Complete genome sequence of Corynebacterium frankenforstense ST18(T) (=DSM 45800(T)), isolated from raw cow milk.</title>
        <authorList>
            <person name="Ruckert C."/>
            <person name="Albersmeier A."/>
            <person name="Winkler A."/>
            <person name="Lipski A."/>
            <person name="Kalinowski J."/>
        </authorList>
    </citation>
    <scope>NUCLEOTIDE SEQUENCE [LARGE SCALE GENOMIC DNA]</scope>
    <source>
        <strain evidence="4 5">ST18</strain>
    </source>
</reference>
<evidence type="ECO:0000256" key="1">
    <source>
        <dbReference type="ARBA" id="ARBA00022737"/>
    </source>
</evidence>
<organism evidence="4 5">
    <name type="scientific">Corynebacterium frankenforstense DSM 45800</name>
    <dbReference type="NCBI Taxonomy" id="1437875"/>
    <lineage>
        <taxon>Bacteria</taxon>
        <taxon>Bacillati</taxon>
        <taxon>Actinomycetota</taxon>
        <taxon>Actinomycetes</taxon>
        <taxon>Mycobacteriales</taxon>
        <taxon>Corynebacteriaceae</taxon>
        <taxon>Corynebacterium</taxon>
    </lineage>
</organism>
<sequence length="156" mass="16423">MLPAARRGYAVIRYVDDSRLESLVLTADIAGLERLLATSGVDARTTDGRTALMLAAGRDNLFVAAALLDRGADVTLADVAGATALHHGARAGAEAVVEQLLAAGADLEARDNDGRTALWQACAHNLPDSQIVDMLLRAGADRFARDRNGVCPEDML</sequence>
<keyword evidence="1" id="KW-0677">Repeat</keyword>
<dbReference type="Pfam" id="PF12796">
    <property type="entry name" value="Ank_2"/>
    <property type="match status" value="1"/>
</dbReference>
<dbReference type="PROSITE" id="PS50297">
    <property type="entry name" value="ANK_REP_REGION"/>
    <property type="match status" value="3"/>
</dbReference>
<dbReference type="STRING" id="1437875.CFRA_07570"/>
<dbReference type="InterPro" id="IPR002110">
    <property type="entry name" value="Ankyrin_rpt"/>
</dbReference>
<dbReference type="AlphaFoldDB" id="A0A1L7CTJ2"/>